<protein>
    <submittedName>
        <fullName evidence="1">Membrane protein</fullName>
    </submittedName>
</protein>
<dbReference type="Proteomes" id="UP000001986">
    <property type="component" value="Chromosome"/>
</dbReference>
<evidence type="ECO:0000313" key="2">
    <source>
        <dbReference type="Proteomes" id="UP000001986"/>
    </source>
</evidence>
<evidence type="ECO:0000313" key="1">
    <source>
        <dbReference type="EMBL" id="CAL83866.1"/>
    </source>
</evidence>
<dbReference type="KEGG" id="cbo:CBO2324"/>
<organism evidence="1 2">
    <name type="scientific">Clostridium botulinum (strain Hall / ATCC 3502 / NCTC 13319 / Type A)</name>
    <dbReference type="NCBI Taxonomy" id="441771"/>
    <lineage>
        <taxon>Bacteria</taxon>
        <taxon>Bacillati</taxon>
        <taxon>Bacillota</taxon>
        <taxon>Clostridia</taxon>
        <taxon>Eubacteriales</taxon>
        <taxon>Clostridiaceae</taxon>
        <taxon>Clostridium</taxon>
    </lineage>
</organism>
<dbReference type="EMBL" id="AM412317">
    <property type="protein sequence ID" value="CAL83866.1"/>
    <property type="molecule type" value="Genomic_DNA"/>
</dbReference>
<accession>A5I494</accession>
<sequence length="268" mass="31687">MVNIVNEKIRRDSLCEIIDEVAYSYYDKNKKCANIIDDDKKLKLITGYSIVLFNYASEISYLIKGDKFTTIHSLTRDFLECYAIIIESIKLYDKENENIRFQKELIINGLNQEIKTIKELKINGYNAYSNNIKYVKSRLNNYFLEERVKNKILTKDVIEKMEFKELGRVVYELYNRYAAKKSANNFIARQLKQNSFLEEFKTNNAIYRELCNYTHMNRAAIENMILLEDENVSVITNFKPSDNIPFLLTLIYSCLKDVFQKINKIINE</sequence>
<proteinExistence type="predicted"/>
<name>A5I494_CLOBH</name>
<keyword evidence="2" id="KW-1185">Reference proteome</keyword>
<dbReference type="AlphaFoldDB" id="A5I494"/>
<dbReference type="PATRIC" id="fig|413999.7.peg.2298"/>
<dbReference type="GeneID" id="5186579"/>
<gene>
    <name evidence="1" type="ordered locus">CBO2324</name>
</gene>
<dbReference type="HOGENOM" id="CLU_1037076_0_0_9"/>
<reference evidence="1 2" key="1">
    <citation type="journal article" date="2007" name="Genome Res.">
        <title>Genome sequence of a proteolytic (Group I) Clostridium botulinum strain Hall A and comparative analysis of the clostridial genomes.</title>
        <authorList>
            <person name="Sebaihia M."/>
            <person name="Peck M.W."/>
            <person name="Minton N.P."/>
            <person name="Thomson N.R."/>
            <person name="Holden M.T.G."/>
            <person name="Mitchell W.J."/>
            <person name="Carter A.T."/>
            <person name="Bentley S.D."/>
            <person name="Mason D.R."/>
            <person name="Crossman L."/>
            <person name="Paul C.J."/>
            <person name="Ivens A."/>
            <person name="Wells-Bennik M.H.J."/>
            <person name="Davis I.J."/>
            <person name="Cerdeno-Tarraga A.M."/>
            <person name="Churcher C."/>
            <person name="Quail M.A."/>
            <person name="Chillingworth T."/>
            <person name="Feltwell T."/>
            <person name="Fraser A."/>
            <person name="Goodhead I."/>
            <person name="Hance Z."/>
            <person name="Jagels K."/>
            <person name="Larke N."/>
            <person name="Maddison M."/>
            <person name="Moule S."/>
            <person name="Mungall K."/>
            <person name="Norbertczak H."/>
            <person name="Rabbinowitsch E."/>
            <person name="Sanders M."/>
            <person name="Simmonds M."/>
            <person name="White B."/>
            <person name="Whithead S."/>
            <person name="Parkhill J."/>
        </authorList>
    </citation>
    <scope>NUCLEOTIDE SEQUENCE [LARGE SCALE GENOMIC DNA]</scope>
    <source>
        <strain evidence="2">Hall / ATCC 3502 / NCTC 13319 / Type A [Sanger]</strain>
    </source>
</reference>